<protein>
    <recommendedName>
        <fullName evidence="5">Duf1237 domain-containing protein</fullName>
    </recommendedName>
</protein>
<name>A0A084GGF5_PSEDA</name>
<dbReference type="Pfam" id="PF06824">
    <property type="entry name" value="Glyco_hydro_125"/>
    <property type="match status" value="2"/>
</dbReference>
<dbReference type="Proteomes" id="UP000028545">
    <property type="component" value="Unassembled WGS sequence"/>
</dbReference>
<accession>A0A084GGF5</accession>
<dbReference type="SMART" id="SM01149">
    <property type="entry name" value="DUF1237"/>
    <property type="match status" value="1"/>
</dbReference>
<evidence type="ECO:0000256" key="1">
    <source>
        <dbReference type="SAM" id="MobiDB-lite"/>
    </source>
</evidence>
<comment type="caution">
    <text evidence="3">The sequence shown here is derived from an EMBL/GenBank/DDBJ whole genome shotgun (WGS) entry which is preliminary data.</text>
</comment>
<keyword evidence="2" id="KW-0472">Membrane</keyword>
<feature type="transmembrane region" description="Helical" evidence="2">
    <location>
        <begin position="9"/>
        <end position="30"/>
    </location>
</feature>
<feature type="compositionally biased region" description="Basic and acidic residues" evidence="1">
    <location>
        <begin position="81"/>
        <end position="95"/>
    </location>
</feature>
<dbReference type="OMA" id="IDAMWIR"/>
<evidence type="ECO:0000313" key="4">
    <source>
        <dbReference type="Proteomes" id="UP000028545"/>
    </source>
</evidence>
<dbReference type="RefSeq" id="XP_016646216.1">
    <property type="nucleotide sequence ID" value="XM_016783450.1"/>
</dbReference>
<keyword evidence="2" id="KW-0812">Transmembrane</keyword>
<dbReference type="InterPro" id="IPR008928">
    <property type="entry name" value="6-hairpin_glycosidase_sf"/>
</dbReference>
<evidence type="ECO:0008006" key="5">
    <source>
        <dbReference type="Google" id="ProtNLM"/>
    </source>
</evidence>
<dbReference type="Gene3D" id="1.50.10.10">
    <property type="match status" value="1"/>
</dbReference>
<evidence type="ECO:0000313" key="3">
    <source>
        <dbReference type="EMBL" id="KEZ46417.1"/>
    </source>
</evidence>
<dbReference type="InterPro" id="IPR012341">
    <property type="entry name" value="6hp_glycosidase-like_sf"/>
</dbReference>
<sequence length="620" mass="67885">MGSFSNVSAAIRVASVLLILGALLLTFHWLGDSGFREPPQHHLQTPPGGAPGHRPPPVHGGPPPPIPQDKPQGDAQLGESDNAKDGATKSGKPSEKPSVVKPAVESPVEPPPELSEVPSSFADDVQPPSNTRTDSWHPLPGDCGSYSQRAKVAQKPLSKGRFQLGYQRPPPACRSFNSSLAEKTVTRMKDVISDPDLYRIFENTFPNTIDTAIKWKGVAANNSQEELCFVITGDIDAMWLRDSANQLQVYRDIMTSPKDDIASLFRGAINLQARYIVVHPYCNAFQAPPESGIPTGVGSGGSTVFPPIDTSVVSTCNFELDSFGAFLQLSHDYYTATDDAEFFGKFQWVYAVQSMLKAAKDMMAPTYDDDGKRLKPPYTFSSYTRTMTSTLNLVGTGNPVSRTGMVRSPFRPSDDTSVFEFLVPANMMFSRYLNDTAAIMDQISKAPSGLADEMRDLATEIREAIQEHAIIKGPEGELMYAYEVDGFGGQNLMDDANVPSLLSAPFIGYLEMDDEVYRNTREFILSGKNPWYARGPVINAVGSPHIKPGDEQALAELVSSTDGLGLMHESINSLSAAEWTREWFSWANGLFGQMILDLEERKPHILKKSFQAYPVGGEEE</sequence>
<gene>
    <name evidence="3" type="ORF">SAPIO_CDS0740</name>
</gene>
<keyword evidence="4" id="KW-1185">Reference proteome</keyword>
<dbReference type="VEuPathDB" id="FungiDB:SAPIO_CDS0740"/>
<dbReference type="KEGG" id="sapo:SAPIO_CDS0740"/>
<feature type="compositionally biased region" description="Low complexity" evidence="1">
    <location>
        <begin position="97"/>
        <end position="107"/>
    </location>
</feature>
<dbReference type="GO" id="GO:0005975">
    <property type="term" value="P:carbohydrate metabolic process"/>
    <property type="evidence" value="ECO:0007669"/>
    <property type="project" value="InterPro"/>
</dbReference>
<dbReference type="HOGENOM" id="CLU_023537_2_1_1"/>
<dbReference type="PANTHER" id="PTHR31047">
    <property type="entry name" value="MEIOTICALLY UP-REGULATED GENE 157 PROTEIN"/>
    <property type="match status" value="1"/>
</dbReference>
<feature type="region of interest" description="Disordered" evidence="1">
    <location>
        <begin position="38"/>
        <end position="154"/>
    </location>
</feature>
<feature type="compositionally biased region" description="Pro residues" evidence="1">
    <location>
        <begin position="53"/>
        <end position="68"/>
    </location>
</feature>
<evidence type="ECO:0000256" key="2">
    <source>
        <dbReference type="SAM" id="Phobius"/>
    </source>
</evidence>
<dbReference type="PANTHER" id="PTHR31047:SF1">
    <property type="entry name" value="DUF1237 DOMAIN-CONTAINING PROTEIN"/>
    <property type="match status" value="1"/>
</dbReference>
<organism evidence="3 4">
    <name type="scientific">Pseudallescheria apiosperma</name>
    <name type="common">Scedosporium apiospermum</name>
    <dbReference type="NCBI Taxonomy" id="563466"/>
    <lineage>
        <taxon>Eukaryota</taxon>
        <taxon>Fungi</taxon>
        <taxon>Dikarya</taxon>
        <taxon>Ascomycota</taxon>
        <taxon>Pezizomycotina</taxon>
        <taxon>Sordariomycetes</taxon>
        <taxon>Hypocreomycetidae</taxon>
        <taxon>Microascales</taxon>
        <taxon>Microascaceae</taxon>
        <taxon>Scedosporium</taxon>
    </lineage>
</organism>
<reference evidence="3 4" key="1">
    <citation type="journal article" date="2014" name="Genome Announc.">
        <title>Draft genome sequence of the pathogenic fungus Scedosporium apiospermum.</title>
        <authorList>
            <person name="Vandeputte P."/>
            <person name="Ghamrawi S."/>
            <person name="Rechenmann M."/>
            <person name="Iltis A."/>
            <person name="Giraud S."/>
            <person name="Fleury M."/>
            <person name="Thornton C."/>
            <person name="Delhaes L."/>
            <person name="Meyer W."/>
            <person name="Papon N."/>
            <person name="Bouchara J.P."/>
        </authorList>
    </citation>
    <scope>NUCLEOTIDE SEQUENCE [LARGE SCALE GENOMIC DNA]</scope>
    <source>
        <strain evidence="3 4">IHEM 14462</strain>
    </source>
</reference>
<dbReference type="EMBL" id="JOWA01000033">
    <property type="protein sequence ID" value="KEZ46417.1"/>
    <property type="molecule type" value="Genomic_DNA"/>
</dbReference>
<proteinExistence type="predicted"/>
<dbReference type="GO" id="GO:0003824">
    <property type="term" value="F:catalytic activity"/>
    <property type="evidence" value="ECO:0007669"/>
    <property type="project" value="UniProtKB-ARBA"/>
</dbReference>
<dbReference type="InterPro" id="IPR008313">
    <property type="entry name" value="GH125"/>
</dbReference>
<dbReference type="OrthoDB" id="7771656at2759"/>
<dbReference type="SUPFAM" id="SSF48208">
    <property type="entry name" value="Six-hairpin glycosidases"/>
    <property type="match status" value="1"/>
</dbReference>
<keyword evidence="2" id="KW-1133">Transmembrane helix</keyword>
<dbReference type="AlphaFoldDB" id="A0A084GGF5"/>
<dbReference type="GeneID" id="27718892"/>